<reference evidence="2 3" key="1">
    <citation type="submission" date="2018-06" db="EMBL/GenBank/DDBJ databases">
        <title>Genomic Encyclopedia of Type Strains, Phase IV (KMG-IV): sequencing the most valuable type-strain genomes for metagenomic binning, comparative biology and taxonomic classification.</title>
        <authorList>
            <person name="Goeker M."/>
        </authorList>
    </citation>
    <scope>NUCLEOTIDE SEQUENCE [LARGE SCALE GENOMIC DNA]</scope>
    <source>
        <strain evidence="2 3">DSM 45521</strain>
    </source>
</reference>
<keyword evidence="1" id="KW-0472">Membrane</keyword>
<keyword evidence="1" id="KW-1133">Transmembrane helix</keyword>
<feature type="transmembrane region" description="Helical" evidence="1">
    <location>
        <begin position="86"/>
        <end position="104"/>
    </location>
</feature>
<comment type="caution">
    <text evidence="2">The sequence shown here is derived from an EMBL/GenBank/DDBJ whole genome shotgun (WGS) entry which is preliminary data.</text>
</comment>
<feature type="transmembrane region" description="Helical" evidence="1">
    <location>
        <begin position="12"/>
        <end position="31"/>
    </location>
</feature>
<keyword evidence="1" id="KW-0812">Transmembrane</keyword>
<evidence type="ECO:0000313" key="2">
    <source>
        <dbReference type="EMBL" id="PYE16430.1"/>
    </source>
</evidence>
<feature type="transmembrane region" description="Helical" evidence="1">
    <location>
        <begin position="116"/>
        <end position="141"/>
    </location>
</feature>
<evidence type="ECO:0000256" key="1">
    <source>
        <dbReference type="SAM" id="Phobius"/>
    </source>
</evidence>
<organism evidence="2 3">
    <name type="scientific">Williamsia limnetica</name>
    <dbReference type="NCBI Taxonomy" id="882452"/>
    <lineage>
        <taxon>Bacteria</taxon>
        <taxon>Bacillati</taxon>
        <taxon>Actinomycetota</taxon>
        <taxon>Actinomycetes</taxon>
        <taxon>Mycobacteriales</taxon>
        <taxon>Nocardiaceae</taxon>
        <taxon>Williamsia</taxon>
    </lineage>
</organism>
<dbReference type="AlphaFoldDB" id="A0A318RUK6"/>
<dbReference type="EMBL" id="QJSP01000008">
    <property type="protein sequence ID" value="PYE16430.1"/>
    <property type="molecule type" value="Genomic_DNA"/>
</dbReference>
<protein>
    <submittedName>
        <fullName evidence="2">Uncharacterized protein</fullName>
    </submittedName>
</protein>
<evidence type="ECO:0000313" key="3">
    <source>
        <dbReference type="Proteomes" id="UP000247591"/>
    </source>
</evidence>
<dbReference type="Proteomes" id="UP000247591">
    <property type="component" value="Unassembled WGS sequence"/>
</dbReference>
<sequence length="160" mass="17061">MLQVDDVAWGGVGAGIFVFALVIGVGLYVRYRQQETTRLDRDVDLAGKLRAVAADDPVRGAAVDEFETAIYERLFYVSTVGPRARGAAWALLGAVSSAFGSLWVDDGSAIVQKSVHYGFAALAIGFALTFLVFLALTIYAATSLPRISFEDSYQAGADAD</sequence>
<keyword evidence="3" id="KW-1185">Reference proteome</keyword>
<proteinExistence type="predicted"/>
<gene>
    <name evidence="2" type="ORF">DFR67_108181</name>
</gene>
<name>A0A318RUK6_WILLI</name>
<accession>A0A318RUK6</accession>